<protein>
    <recommendedName>
        <fullName evidence="4">Aromatic hydrocarbon degradation protein</fullName>
    </recommendedName>
</protein>
<evidence type="ECO:0000313" key="3">
    <source>
        <dbReference type="Proteomes" id="UP001202248"/>
    </source>
</evidence>
<comment type="caution">
    <text evidence="2">The sequence shown here is derived from an EMBL/GenBank/DDBJ whole genome shotgun (WGS) entry which is preliminary data.</text>
</comment>
<reference evidence="2 3" key="1">
    <citation type="submission" date="2022-02" db="EMBL/GenBank/DDBJ databases">
        <authorList>
            <person name="Min J."/>
        </authorList>
    </citation>
    <scope>NUCLEOTIDE SEQUENCE [LARGE SCALE GENOMIC DNA]</scope>
    <source>
        <strain evidence="2 3">GR10-1</strain>
    </source>
</reference>
<gene>
    <name evidence="2" type="ORF">MKP09_18145</name>
</gene>
<feature type="chain" id="PRO_5046623788" description="Aromatic hydrocarbon degradation protein" evidence="1">
    <location>
        <begin position="27"/>
        <end position="493"/>
    </location>
</feature>
<name>A0ABS9SMY3_9BACT</name>
<organism evidence="2 3">
    <name type="scientific">Niabella ginsengisoli</name>
    <dbReference type="NCBI Taxonomy" id="522298"/>
    <lineage>
        <taxon>Bacteria</taxon>
        <taxon>Pseudomonadati</taxon>
        <taxon>Bacteroidota</taxon>
        <taxon>Chitinophagia</taxon>
        <taxon>Chitinophagales</taxon>
        <taxon>Chitinophagaceae</taxon>
        <taxon>Niabella</taxon>
    </lineage>
</organism>
<dbReference type="RefSeq" id="WP_240831729.1">
    <property type="nucleotide sequence ID" value="NZ_JAKWBL010000004.1"/>
</dbReference>
<dbReference type="Gene3D" id="2.40.160.60">
    <property type="entry name" value="Outer membrane protein transport protein (OMPP1/FadL/TodX)"/>
    <property type="match status" value="1"/>
</dbReference>
<dbReference type="Proteomes" id="UP001202248">
    <property type="component" value="Unassembled WGS sequence"/>
</dbReference>
<dbReference type="EMBL" id="JAKWBL010000004">
    <property type="protein sequence ID" value="MCH5599695.1"/>
    <property type="molecule type" value="Genomic_DNA"/>
</dbReference>
<keyword evidence="3" id="KW-1185">Reference proteome</keyword>
<proteinExistence type="predicted"/>
<accession>A0ABS9SMY3</accession>
<sequence>MLRKTELSAPLALTIPSIFLFFAASAQDNSPYSRYGLGNQAPTTNVTNRGMGGVAAAYSDPYTVNYANPASYSLFLSTQEPGSKKLNSGRVVFNIGADGQGRTLTDQSAQSKFTSPNLLFSHVMVGLPLRKNWGLAFGVRPLTNINYKIQKNGPLYDPTSGNLIDSASTLYEGQGGAFLGSLGTAVKFKTGKTQFLSLGFNAGYMFGSRDYNTRLSLYDSVTRYASAHYQDKTNLADFYFDAGLQYHFKASEKINVSLGAYGNWQQEIKTTRNTVAETFTYSAETGYIPIDTATSTSNIKGSLLYPASITGGFIIQKIGSGITNEAGWLVGADFTRNNWDQFRFEGTPDTAVRSNWQAKVGAEFHPAPKNNYFSRTSYRIGFFTGPDYIYTRQTKIPILGITAGLGLPIANFNPQARNQASMVNLSFEYIKRGNNSNIIQENLSGCLLVSRLLIFGLVVKPSTTRINTRLSLLFLLTRQMNIWHRYCVAQRYL</sequence>
<dbReference type="SUPFAM" id="SSF56935">
    <property type="entry name" value="Porins"/>
    <property type="match status" value="1"/>
</dbReference>
<evidence type="ECO:0000256" key="1">
    <source>
        <dbReference type="SAM" id="SignalP"/>
    </source>
</evidence>
<evidence type="ECO:0008006" key="4">
    <source>
        <dbReference type="Google" id="ProtNLM"/>
    </source>
</evidence>
<keyword evidence="1" id="KW-0732">Signal</keyword>
<feature type="signal peptide" evidence="1">
    <location>
        <begin position="1"/>
        <end position="26"/>
    </location>
</feature>
<evidence type="ECO:0000313" key="2">
    <source>
        <dbReference type="EMBL" id="MCH5599695.1"/>
    </source>
</evidence>